<organism evidence="1 2">
    <name type="scientific">Strongyloides venezuelensis</name>
    <name type="common">Threadworm</name>
    <dbReference type="NCBI Taxonomy" id="75913"/>
    <lineage>
        <taxon>Eukaryota</taxon>
        <taxon>Metazoa</taxon>
        <taxon>Ecdysozoa</taxon>
        <taxon>Nematoda</taxon>
        <taxon>Chromadorea</taxon>
        <taxon>Rhabditida</taxon>
        <taxon>Tylenchina</taxon>
        <taxon>Panagrolaimomorpha</taxon>
        <taxon>Strongyloidoidea</taxon>
        <taxon>Strongyloididae</taxon>
        <taxon>Strongyloides</taxon>
    </lineage>
</organism>
<accession>A0A0K0F796</accession>
<dbReference type="WBParaSite" id="SVE_0469200.1">
    <property type="protein sequence ID" value="SVE_0469200.1"/>
    <property type="gene ID" value="SVE_0469200"/>
</dbReference>
<proteinExistence type="predicted"/>
<reference evidence="1" key="1">
    <citation type="submission" date="2014-07" db="EMBL/GenBank/DDBJ databases">
        <authorList>
            <person name="Martin A.A"/>
            <person name="De Silva N."/>
        </authorList>
    </citation>
    <scope>NUCLEOTIDE SEQUENCE</scope>
</reference>
<name>A0A0K0F796_STRVS</name>
<sequence length="468" mass="54506">MDKPTLPSVEKSECQSCIATAKSEQRGNTKTLSNNQLSISEDDIEKFKSFRRSKRNIRTYINNFTKQISPGVSTSIISKEEETYRFKEKNLQNVNIPSFEESKNASFLKNNDGSKTTVIDSLSRNNYDQSSSKPNALFGGFNNNIQNENKSSLVFDNHLAKNKYNINTMKLLTIEEIKYAVQNPKCDIRFSFYELFKKYNEHNENDVRSVINECIKHVLCQDITKIILYFLDGQLETDKTIMEYLVLDTYGIDTTEFENVAGFSFNDLIEWGIGNEYFTKLDSFKIMLKKKSNNFEKDIFCKENLNIDNKKNQEGGRESNIYTSTNDSSLINEIKGKMIMLYVFYMGPPEKIYPIHQFKNNVLHFCDESFEKNFCKKYFNSDCFEDVCKKYLDNIIEVKKENGTIFFAPNKKENELWEMFRSNVEKYAAITGKEVDIMSINQIPKETNIAKNLFGIWIPKDIKFSDLF</sequence>
<keyword evidence="1" id="KW-1185">Reference proteome</keyword>
<protein>
    <submittedName>
        <fullName evidence="2">Serine/threonine protein kinase</fullName>
    </submittedName>
</protein>
<evidence type="ECO:0000313" key="1">
    <source>
        <dbReference type="Proteomes" id="UP000035680"/>
    </source>
</evidence>
<evidence type="ECO:0000313" key="2">
    <source>
        <dbReference type="WBParaSite" id="SVE_0469200.1"/>
    </source>
</evidence>
<dbReference type="AlphaFoldDB" id="A0A0K0F796"/>
<dbReference type="Proteomes" id="UP000035680">
    <property type="component" value="Unassembled WGS sequence"/>
</dbReference>
<reference evidence="2" key="2">
    <citation type="submission" date="2015-08" db="UniProtKB">
        <authorList>
            <consortium name="WormBaseParasite"/>
        </authorList>
    </citation>
    <scope>IDENTIFICATION</scope>
</reference>